<dbReference type="CDD" id="cd16373">
    <property type="entry name" value="DMSOR_beta_like"/>
    <property type="match status" value="1"/>
</dbReference>
<evidence type="ECO:0000259" key="4">
    <source>
        <dbReference type="PROSITE" id="PS51379"/>
    </source>
</evidence>
<keyword evidence="2" id="KW-0408">Iron</keyword>
<proteinExistence type="predicted"/>
<organism evidence="5">
    <name type="scientific">Desulfitobacterium hafniense</name>
    <name type="common">Desulfitobacterium frappieri</name>
    <dbReference type="NCBI Taxonomy" id="49338"/>
    <lineage>
        <taxon>Bacteria</taxon>
        <taxon>Bacillati</taxon>
        <taxon>Bacillota</taxon>
        <taxon>Clostridia</taxon>
        <taxon>Eubacteriales</taxon>
        <taxon>Desulfitobacteriaceae</taxon>
        <taxon>Desulfitobacterium</taxon>
    </lineage>
</organism>
<evidence type="ECO:0000256" key="2">
    <source>
        <dbReference type="ARBA" id="ARBA00023004"/>
    </source>
</evidence>
<dbReference type="InterPro" id="IPR017900">
    <property type="entry name" value="4Fe4S_Fe_S_CS"/>
</dbReference>
<name>A0A098B7C7_DESHA</name>
<dbReference type="GO" id="GO:0046872">
    <property type="term" value="F:metal ion binding"/>
    <property type="evidence" value="ECO:0007669"/>
    <property type="project" value="UniProtKB-KW"/>
</dbReference>
<dbReference type="GO" id="GO:0051536">
    <property type="term" value="F:iron-sulfur cluster binding"/>
    <property type="evidence" value="ECO:0007669"/>
    <property type="project" value="UniProtKB-KW"/>
</dbReference>
<dbReference type="Pfam" id="PF12838">
    <property type="entry name" value="Fer4_7"/>
    <property type="match status" value="1"/>
</dbReference>
<dbReference type="SUPFAM" id="SSF54862">
    <property type="entry name" value="4Fe-4S ferredoxins"/>
    <property type="match status" value="1"/>
</dbReference>
<keyword evidence="3" id="KW-0411">Iron-sulfur</keyword>
<dbReference type="EMBL" id="LK996017">
    <property type="protein sequence ID" value="CDX04300.1"/>
    <property type="molecule type" value="Genomic_DNA"/>
</dbReference>
<dbReference type="RefSeq" id="WP_015943350.1">
    <property type="nucleotide sequence ID" value="NZ_JAYFNZ010000006.1"/>
</dbReference>
<feature type="domain" description="4Fe-4S ferredoxin-type" evidence="4">
    <location>
        <begin position="83"/>
        <end position="112"/>
    </location>
</feature>
<feature type="domain" description="4Fe-4S ferredoxin-type" evidence="4">
    <location>
        <begin position="156"/>
        <end position="185"/>
    </location>
</feature>
<dbReference type="Gene3D" id="3.30.70.20">
    <property type="match status" value="2"/>
</dbReference>
<gene>
    <name evidence="5" type="ORF">DPCES_4414</name>
</gene>
<evidence type="ECO:0000256" key="1">
    <source>
        <dbReference type="ARBA" id="ARBA00022723"/>
    </source>
</evidence>
<accession>A0A098B7C7</accession>
<evidence type="ECO:0000313" key="5">
    <source>
        <dbReference type="EMBL" id="CDX04300.1"/>
    </source>
</evidence>
<protein>
    <submittedName>
        <fullName evidence="5">4Fe-4S ferredoxin NapG-like</fullName>
    </submittedName>
</protein>
<dbReference type="PROSITE" id="PS00198">
    <property type="entry name" value="4FE4S_FER_1"/>
    <property type="match status" value="1"/>
</dbReference>
<dbReference type="PATRIC" id="fig|49338.4.peg.4753"/>
<dbReference type="AlphaFoldDB" id="A0A098B7C7"/>
<reference evidence="5" key="1">
    <citation type="submission" date="2014-07" db="EMBL/GenBank/DDBJ databases">
        <authorList>
            <person name="Hornung V.Bastian."/>
        </authorList>
    </citation>
    <scope>NUCLEOTIDE SEQUENCE</scope>
    <source>
        <strain evidence="5">PCE-S</strain>
    </source>
</reference>
<evidence type="ECO:0000256" key="3">
    <source>
        <dbReference type="ARBA" id="ARBA00023014"/>
    </source>
</evidence>
<dbReference type="PROSITE" id="PS51379">
    <property type="entry name" value="4FE4S_FER_2"/>
    <property type="match status" value="2"/>
</dbReference>
<sequence>MLKGNEPISRRDFLGTVVNDFCRLTINAVKATAPGKSLIRPPGAIEEIAFLAGCQRCGKCSGACEDRSIHIAGPDEGVLVGTPYLVPDEQPCTFCLRCIEVCPSGVLEKRESSQSYAIGVAKINQDHCLAYHEQLCSSCLYACPMGIKAIELRDFRYPIIRTECCIGCGRCIKACIAENPAITVVPCPTKKE</sequence>
<dbReference type="InterPro" id="IPR017896">
    <property type="entry name" value="4Fe4S_Fe-S-bd"/>
</dbReference>
<keyword evidence="1" id="KW-0479">Metal-binding</keyword>